<dbReference type="OrthoDB" id="7700684at2759"/>
<feature type="region of interest" description="Disordered" evidence="1">
    <location>
        <begin position="1"/>
        <end position="31"/>
    </location>
</feature>
<sequence length="398" mass="44991">MDEASEKDKELKKKNVSPSVSPEGSSLVSQVTNDERQCNFWNILERDSGAYISPTIKNIMRLNNMDNPLSFRNITEDVLKEIEIFAQTVMISFIEPNSNMRDYFGIFHNMPEKFRFMIGDRHLILELVKMVKQAPKDYWKLPSTDCEEFGEPSCKKRALSKPEDKHILKSEKKSELHEKKNPNIREEINKLTKLVKSFSQDKNLNKKLSNLLKGYVQIEVSIKEIYDGETYPQGFTYVAGITCPSCLFVTNITKCGTTKGKSSRWIISNFKRHIFQHQKSTELTEKRDKSSSNVLHLLQASAKSPALQKETNYDSNSNVIGDVIAEYTIVDDELLLSEGTDVSEDLSITSIISMPVDSTNTNMLIVSPKEPEASTSTSQSTVSSKKDNIQDGTATGEC</sequence>
<reference evidence="3" key="1">
    <citation type="submission" date="2025-08" db="UniProtKB">
        <authorList>
            <consortium name="RefSeq"/>
        </authorList>
    </citation>
    <scope>IDENTIFICATION</scope>
    <source>
        <tissue evidence="3">Whole body</tissue>
    </source>
</reference>
<keyword evidence="2" id="KW-1185">Reference proteome</keyword>
<feature type="region of interest" description="Disordered" evidence="1">
    <location>
        <begin position="367"/>
        <end position="398"/>
    </location>
</feature>
<name>A0A6J1PF49_9HYME</name>
<evidence type="ECO:0000313" key="2">
    <source>
        <dbReference type="Proteomes" id="UP000504618"/>
    </source>
</evidence>
<proteinExistence type="predicted"/>
<dbReference type="Proteomes" id="UP000504618">
    <property type="component" value="Unplaced"/>
</dbReference>
<protein>
    <submittedName>
        <fullName evidence="3">Uncharacterized protein LOC112452200</fullName>
    </submittedName>
</protein>
<feature type="compositionally biased region" description="Low complexity" evidence="1">
    <location>
        <begin position="374"/>
        <end position="383"/>
    </location>
</feature>
<feature type="compositionally biased region" description="Polar residues" evidence="1">
    <location>
        <begin position="16"/>
        <end position="31"/>
    </location>
</feature>
<dbReference type="AlphaFoldDB" id="A0A6J1PF49"/>
<organism evidence="2 3">
    <name type="scientific">Temnothorax curvispinosus</name>
    <dbReference type="NCBI Taxonomy" id="300111"/>
    <lineage>
        <taxon>Eukaryota</taxon>
        <taxon>Metazoa</taxon>
        <taxon>Ecdysozoa</taxon>
        <taxon>Arthropoda</taxon>
        <taxon>Hexapoda</taxon>
        <taxon>Insecta</taxon>
        <taxon>Pterygota</taxon>
        <taxon>Neoptera</taxon>
        <taxon>Endopterygota</taxon>
        <taxon>Hymenoptera</taxon>
        <taxon>Apocrita</taxon>
        <taxon>Aculeata</taxon>
        <taxon>Formicoidea</taxon>
        <taxon>Formicidae</taxon>
        <taxon>Myrmicinae</taxon>
        <taxon>Temnothorax</taxon>
    </lineage>
</organism>
<dbReference type="RefSeq" id="XP_024868068.1">
    <property type="nucleotide sequence ID" value="XM_025012300.1"/>
</dbReference>
<gene>
    <name evidence="3" type="primary">LOC112452200</name>
</gene>
<evidence type="ECO:0000256" key="1">
    <source>
        <dbReference type="SAM" id="MobiDB-lite"/>
    </source>
</evidence>
<evidence type="ECO:0000313" key="3">
    <source>
        <dbReference type="RefSeq" id="XP_024868068.1"/>
    </source>
</evidence>
<dbReference type="GeneID" id="112452200"/>
<accession>A0A6J1PF49</accession>
<feature type="compositionally biased region" description="Basic and acidic residues" evidence="1">
    <location>
        <begin position="1"/>
        <end position="13"/>
    </location>
</feature>